<dbReference type="InterPro" id="IPR029032">
    <property type="entry name" value="AhpD-like"/>
</dbReference>
<dbReference type="Gene3D" id="1.20.1290.10">
    <property type="entry name" value="AhpD-like"/>
    <property type="match status" value="1"/>
</dbReference>
<dbReference type="NCBIfam" id="TIGR00778">
    <property type="entry name" value="ahpD_dom"/>
    <property type="match status" value="1"/>
</dbReference>
<dbReference type="InterPro" id="IPR004675">
    <property type="entry name" value="AhpD_core"/>
</dbReference>
<name>A0ABV5SHR5_9ACTN</name>
<protein>
    <submittedName>
        <fullName evidence="2">Carboxymuconolactone decarboxylase family protein</fullName>
    </submittedName>
</protein>
<evidence type="ECO:0000313" key="3">
    <source>
        <dbReference type="Proteomes" id="UP001589532"/>
    </source>
</evidence>
<dbReference type="Proteomes" id="UP001589532">
    <property type="component" value="Unassembled WGS sequence"/>
</dbReference>
<evidence type="ECO:0000313" key="2">
    <source>
        <dbReference type="EMBL" id="MFB9630348.1"/>
    </source>
</evidence>
<feature type="domain" description="Carboxymuconolactone decarboxylase-like" evidence="1">
    <location>
        <begin position="41"/>
        <end position="117"/>
    </location>
</feature>
<reference evidence="2 3" key="1">
    <citation type="submission" date="2024-09" db="EMBL/GenBank/DDBJ databases">
        <authorList>
            <person name="Sun Q."/>
            <person name="Mori K."/>
        </authorList>
    </citation>
    <scope>NUCLEOTIDE SEQUENCE [LARGE SCALE GENOMIC DNA]</scope>
    <source>
        <strain evidence="2 3">JCM 3143</strain>
    </source>
</reference>
<dbReference type="InterPro" id="IPR003779">
    <property type="entry name" value="CMD-like"/>
</dbReference>
<dbReference type="PANTHER" id="PTHR35446:SF2">
    <property type="entry name" value="CARBOXYMUCONOLACTONE DECARBOXYLASE-LIKE DOMAIN-CONTAINING PROTEIN"/>
    <property type="match status" value="1"/>
</dbReference>
<gene>
    <name evidence="2" type="ORF">ACFFSA_45370</name>
</gene>
<accession>A0ABV5SHR5</accession>
<evidence type="ECO:0000259" key="1">
    <source>
        <dbReference type="Pfam" id="PF02627"/>
    </source>
</evidence>
<keyword evidence="3" id="KW-1185">Reference proteome</keyword>
<dbReference type="PANTHER" id="PTHR35446">
    <property type="entry name" value="SI:CH211-175M2.5"/>
    <property type="match status" value="1"/>
</dbReference>
<dbReference type="EMBL" id="JBHMBW010000097">
    <property type="protein sequence ID" value="MFB9630348.1"/>
    <property type="molecule type" value="Genomic_DNA"/>
</dbReference>
<dbReference type="Pfam" id="PF02627">
    <property type="entry name" value="CMD"/>
    <property type="match status" value="1"/>
</dbReference>
<dbReference type="RefSeq" id="WP_344998947.1">
    <property type="nucleotide sequence ID" value="NZ_BAAAXV010000009.1"/>
</dbReference>
<comment type="caution">
    <text evidence="2">The sequence shown here is derived from an EMBL/GenBank/DDBJ whole genome shotgun (WGS) entry which is preliminary data.</text>
</comment>
<dbReference type="SUPFAM" id="SSF69118">
    <property type="entry name" value="AhpD-like"/>
    <property type="match status" value="1"/>
</dbReference>
<organism evidence="2 3">
    <name type="scientific">Nonomuraea helvata</name>
    <dbReference type="NCBI Taxonomy" id="37484"/>
    <lineage>
        <taxon>Bacteria</taxon>
        <taxon>Bacillati</taxon>
        <taxon>Actinomycetota</taxon>
        <taxon>Actinomycetes</taxon>
        <taxon>Streptosporangiales</taxon>
        <taxon>Streptosporangiaceae</taxon>
        <taxon>Nonomuraea</taxon>
    </lineage>
</organism>
<sequence length="175" mass="18509">MRRLNALEPTEAPDKSRELLNDIISRSGAVGEMVSTMAHSPALLQGYLELSRAMKRSKLPRALSEKISLALQEWIGCGLCLDAHAAAGRAAGLSEADITLARQGTSTDAREAALIAVATRVLAEPSSLTDEDVAELRAHGWSDRIIAEIPGLVALNLLTGSFNLLAGLEPADKTA</sequence>
<proteinExistence type="predicted"/>